<protein>
    <submittedName>
        <fullName evidence="1">Uncharacterized protein</fullName>
    </submittedName>
</protein>
<dbReference type="AlphaFoldDB" id="A0A7J3T9K5"/>
<dbReference type="InterPro" id="IPR046057">
    <property type="entry name" value="DUF6015"/>
</dbReference>
<sequence>MEDLESPEIVITIDVLARAIQNGLSRPRRKLSLEEAKMTAEHILNFFGYGDRIIDNMLEPEDRDTFYLLEDLGLLRTEREETTLWDGREWRIHYWLLNKERIFSLAYKTEEEEREESEENIYDELPEDIWIHS</sequence>
<dbReference type="Proteomes" id="UP000886130">
    <property type="component" value="Unassembled WGS sequence"/>
</dbReference>
<accession>A0A7J3T9K5</accession>
<reference evidence="1" key="1">
    <citation type="journal article" date="2020" name="mSystems">
        <title>Genome- and Community-Level Interaction Insights into Carbon Utilization and Element Cycling Functions of Hydrothermarchaeota in Hydrothermal Sediment.</title>
        <authorList>
            <person name="Zhou Z."/>
            <person name="Liu Y."/>
            <person name="Xu W."/>
            <person name="Pan J."/>
            <person name="Luo Z.H."/>
            <person name="Li M."/>
        </authorList>
    </citation>
    <scope>NUCLEOTIDE SEQUENCE [LARGE SCALE GENOMIC DNA]</scope>
    <source>
        <strain evidence="1">HyVt-85</strain>
    </source>
</reference>
<organism evidence="1">
    <name type="scientific">Candidatus Aciduliprofundum boonei</name>
    <dbReference type="NCBI Taxonomy" id="379547"/>
    <lineage>
        <taxon>Archaea</taxon>
        <taxon>Methanobacteriati</taxon>
        <taxon>Thermoplasmatota</taxon>
        <taxon>DHVE2 group</taxon>
        <taxon>Candidatus Aciduliprofundum</taxon>
    </lineage>
</organism>
<comment type="caution">
    <text evidence="1">The sequence shown here is derived from an EMBL/GenBank/DDBJ whole genome shotgun (WGS) entry which is preliminary data.</text>
</comment>
<dbReference type="EMBL" id="DRTM01000056">
    <property type="protein sequence ID" value="HHE75637.1"/>
    <property type="molecule type" value="Genomic_DNA"/>
</dbReference>
<dbReference type="Pfam" id="PF19479">
    <property type="entry name" value="DUF6015"/>
    <property type="match status" value="1"/>
</dbReference>
<name>A0A7J3T9K5_9ARCH</name>
<gene>
    <name evidence="1" type="ORF">ENL31_00740</name>
</gene>
<proteinExistence type="predicted"/>
<evidence type="ECO:0000313" key="1">
    <source>
        <dbReference type="EMBL" id="HHE75637.1"/>
    </source>
</evidence>